<dbReference type="InterPro" id="IPR000531">
    <property type="entry name" value="Beta-barrel_TonB"/>
</dbReference>
<comment type="similarity">
    <text evidence="8 9">Belongs to the TonB-dependent receptor family.</text>
</comment>
<evidence type="ECO:0000256" key="5">
    <source>
        <dbReference type="ARBA" id="ARBA00023077"/>
    </source>
</evidence>
<protein>
    <submittedName>
        <fullName evidence="13">TonB-dependent receptor</fullName>
    </submittedName>
</protein>
<dbReference type="Gene3D" id="2.40.170.20">
    <property type="entry name" value="TonB-dependent receptor, beta-barrel domain"/>
    <property type="match status" value="1"/>
</dbReference>
<dbReference type="PROSITE" id="PS52016">
    <property type="entry name" value="TONB_DEPENDENT_REC_3"/>
    <property type="match status" value="1"/>
</dbReference>
<organism evidence="13 14">
    <name type="scientific">Thalassomonas viridans</name>
    <dbReference type="NCBI Taxonomy" id="137584"/>
    <lineage>
        <taxon>Bacteria</taxon>
        <taxon>Pseudomonadati</taxon>
        <taxon>Pseudomonadota</taxon>
        <taxon>Gammaproteobacteria</taxon>
        <taxon>Alteromonadales</taxon>
        <taxon>Colwelliaceae</taxon>
        <taxon>Thalassomonas</taxon>
    </lineage>
</organism>
<evidence type="ECO:0000256" key="4">
    <source>
        <dbReference type="ARBA" id="ARBA00022692"/>
    </source>
</evidence>
<dbReference type="Pfam" id="PF00593">
    <property type="entry name" value="TonB_dep_Rec_b-barrel"/>
    <property type="match status" value="1"/>
</dbReference>
<evidence type="ECO:0000256" key="6">
    <source>
        <dbReference type="ARBA" id="ARBA00023136"/>
    </source>
</evidence>
<gene>
    <name evidence="13" type="ORF">SG34_022755</name>
</gene>
<keyword evidence="2 8" id="KW-0813">Transport</keyword>
<keyword evidence="4 8" id="KW-0812">Transmembrane</keyword>
<feature type="domain" description="TonB-dependent receptor plug" evidence="12">
    <location>
        <begin position="27"/>
        <end position="128"/>
    </location>
</feature>
<reference evidence="13 14" key="2">
    <citation type="journal article" date="2022" name="Mar. Drugs">
        <title>Bioassay-Guided Fractionation Leads to the Detection of Cholic Acid Generated by the Rare Thalassomonas sp.</title>
        <authorList>
            <person name="Pheiffer F."/>
            <person name="Schneider Y.K."/>
            <person name="Hansen E.H."/>
            <person name="Andersen J.H."/>
            <person name="Isaksson J."/>
            <person name="Busche T."/>
            <person name="R C."/>
            <person name="Kalinowski J."/>
            <person name="Zyl L.V."/>
            <person name="Trindade M."/>
        </authorList>
    </citation>
    <scope>NUCLEOTIDE SEQUENCE [LARGE SCALE GENOMIC DNA]</scope>
    <source>
        <strain evidence="13 14">XOM25</strain>
    </source>
</reference>
<keyword evidence="14" id="KW-1185">Reference proteome</keyword>
<sequence length="769" mass="86535">MERISVYGRHNQLILESGTATKSNMSLMETPAAVVVVDKVLLDEQAGSTLQESIRNVSGLTQAGNNYGIGDNLIIRGLGANYTFDGMYAGASLGNSYNPTRSLTNIESVEVLKGPATGLYGMGAAGGVINMIEKKPQDKESYQVKASVGQWDSHSLMFDATSAITDKTAYRLVTNYESSDGYRGLGSQRSEIYATLRHHLNESNEFIFSGAYIDDEIQVDSIGHPVRILNLDSINAAPGDISWQDLPNDSDGDGDGIYGIALTEEQRQQLAESLVSTDGLEPYDLGSQGLISPISRPNEGEETRFKLQHKMEINADLFLHQQLLYRDYSSDFVRQTGAYNYVYWNRNGEINADPRAPLVIDDVLYPYAARRQEYRRAKSHEQTWQYFADLTHTWSWGVIEGEQLLSVNYENRDMSVKSWSIYDADGTNGDNPVPYILDIRNPNWGTGSFEDYDPVLKSNYDKSVAAWGISLQEVLYFDDMLTGRFGVAYSGTEQTYQHKGTDRTPEKSQEADTDDSGMTYNLGLNYRLNDQVATFVNYSKGRMTYSILGSVDGETDRPDSESKSFDIGVRFTAFDEDLLGSLVWFDTRRTNLRYANPEYNDNPDDVEFNINVPQYFYDDNDTTKGVEFDLNLALNELWSMNLNATYQDAYSIRANERSEQTKGVPKKYASLWTSYKHSFQALPEPVKFSLGVTYEDERTINSTAFGLPNSVVDSYVVWDAAMSYQLEQWDIQLNLRNLTDTTYYNKALFIGGLPGDSRNVKLTVNYSFN</sequence>
<evidence type="ECO:0000256" key="1">
    <source>
        <dbReference type="ARBA" id="ARBA00004571"/>
    </source>
</evidence>
<evidence type="ECO:0000256" key="3">
    <source>
        <dbReference type="ARBA" id="ARBA00022452"/>
    </source>
</evidence>
<evidence type="ECO:0000256" key="2">
    <source>
        <dbReference type="ARBA" id="ARBA00022448"/>
    </source>
</evidence>
<feature type="region of interest" description="Disordered" evidence="10">
    <location>
        <begin position="494"/>
        <end position="516"/>
    </location>
</feature>
<comment type="subcellular location">
    <subcellularLocation>
        <location evidence="1 8">Cell outer membrane</location>
        <topology evidence="1 8">Multi-pass membrane protein</topology>
    </subcellularLocation>
</comment>
<dbReference type="InterPro" id="IPR012910">
    <property type="entry name" value="Plug_dom"/>
</dbReference>
<evidence type="ECO:0000259" key="11">
    <source>
        <dbReference type="Pfam" id="PF00593"/>
    </source>
</evidence>
<dbReference type="InterPro" id="IPR039426">
    <property type="entry name" value="TonB-dep_rcpt-like"/>
</dbReference>
<evidence type="ECO:0000313" key="13">
    <source>
        <dbReference type="EMBL" id="WDE08358.1"/>
    </source>
</evidence>
<keyword evidence="13" id="KW-0675">Receptor</keyword>
<dbReference type="Pfam" id="PF07715">
    <property type="entry name" value="Plug"/>
    <property type="match status" value="1"/>
</dbReference>
<feature type="domain" description="TonB-dependent receptor-like beta-barrel" evidence="11">
    <location>
        <begin position="298"/>
        <end position="738"/>
    </location>
</feature>
<dbReference type="Gene3D" id="2.170.130.10">
    <property type="entry name" value="TonB-dependent receptor, plug domain"/>
    <property type="match status" value="1"/>
</dbReference>
<proteinExistence type="inferred from homology"/>
<dbReference type="PANTHER" id="PTHR32552">
    <property type="entry name" value="FERRICHROME IRON RECEPTOR-RELATED"/>
    <property type="match status" value="1"/>
</dbReference>
<dbReference type="Proteomes" id="UP000032352">
    <property type="component" value="Chromosome"/>
</dbReference>
<evidence type="ECO:0000313" key="14">
    <source>
        <dbReference type="Proteomes" id="UP000032352"/>
    </source>
</evidence>
<dbReference type="GO" id="GO:0015344">
    <property type="term" value="F:siderophore uptake transmembrane transporter activity"/>
    <property type="evidence" value="ECO:0007669"/>
    <property type="project" value="TreeGrafter"/>
</dbReference>
<feature type="compositionally biased region" description="Basic and acidic residues" evidence="10">
    <location>
        <begin position="499"/>
        <end position="510"/>
    </location>
</feature>
<dbReference type="KEGG" id="tvd:SG34_022755"/>
<evidence type="ECO:0000256" key="9">
    <source>
        <dbReference type="RuleBase" id="RU003357"/>
    </source>
</evidence>
<evidence type="ECO:0000259" key="12">
    <source>
        <dbReference type="Pfam" id="PF07715"/>
    </source>
</evidence>
<dbReference type="InterPro" id="IPR037066">
    <property type="entry name" value="Plug_dom_sf"/>
</dbReference>
<reference evidence="13 14" key="1">
    <citation type="journal article" date="2015" name="Genome Announc.">
        <title>Draft Genome Sequences of Marine Isolates of Thalassomonas viridans and Thalassomonas actiniarum.</title>
        <authorList>
            <person name="Olonade I."/>
            <person name="van Zyl L.J."/>
            <person name="Trindade M."/>
        </authorList>
    </citation>
    <scope>NUCLEOTIDE SEQUENCE [LARGE SCALE GENOMIC DNA]</scope>
    <source>
        <strain evidence="13 14">XOM25</strain>
    </source>
</reference>
<dbReference type="SUPFAM" id="SSF56935">
    <property type="entry name" value="Porins"/>
    <property type="match status" value="1"/>
</dbReference>
<accession>A0AAE9Z8A6</accession>
<dbReference type="InterPro" id="IPR036942">
    <property type="entry name" value="Beta-barrel_TonB_sf"/>
</dbReference>
<keyword evidence="7 8" id="KW-0998">Cell outer membrane</keyword>
<dbReference type="EMBL" id="CP059733">
    <property type="protein sequence ID" value="WDE08358.1"/>
    <property type="molecule type" value="Genomic_DNA"/>
</dbReference>
<dbReference type="GO" id="GO:0009279">
    <property type="term" value="C:cell outer membrane"/>
    <property type="evidence" value="ECO:0007669"/>
    <property type="project" value="UniProtKB-SubCell"/>
</dbReference>
<evidence type="ECO:0000256" key="10">
    <source>
        <dbReference type="SAM" id="MobiDB-lite"/>
    </source>
</evidence>
<dbReference type="PANTHER" id="PTHR32552:SF90">
    <property type="entry name" value="METAL-PSEUDOPALINE RECEPTOR CNTO"/>
    <property type="match status" value="1"/>
</dbReference>
<keyword evidence="5 9" id="KW-0798">TonB box</keyword>
<evidence type="ECO:0000256" key="8">
    <source>
        <dbReference type="PROSITE-ProRule" id="PRU01360"/>
    </source>
</evidence>
<dbReference type="AlphaFoldDB" id="A0AAE9Z8A6"/>
<keyword evidence="3 8" id="KW-1134">Transmembrane beta strand</keyword>
<keyword evidence="6 8" id="KW-0472">Membrane</keyword>
<name>A0AAE9Z8A6_9GAMM</name>
<evidence type="ECO:0000256" key="7">
    <source>
        <dbReference type="ARBA" id="ARBA00023237"/>
    </source>
</evidence>